<evidence type="ECO:0000313" key="5">
    <source>
        <dbReference type="Proteomes" id="UP001159405"/>
    </source>
</evidence>
<dbReference type="InterPro" id="IPR015943">
    <property type="entry name" value="WD40/YVTN_repeat-like_dom_sf"/>
</dbReference>
<feature type="region of interest" description="Disordered" evidence="2">
    <location>
        <begin position="517"/>
        <end position="548"/>
    </location>
</feature>
<accession>A0ABN8QUG7</accession>
<feature type="compositionally biased region" description="Polar residues" evidence="2">
    <location>
        <begin position="595"/>
        <end position="613"/>
    </location>
</feature>
<dbReference type="InterPro" id="IPR000488">
    <property type="entry name" value="Death_dom"/>
</dbReference>
<evidence type="ECO:0000259" key="3">
    <source>
        <dbReference type="PROSITE" id="PS50017"/>
    </source>
</evidence>
<dbReference type="CDD" id="cd01670">
    <property type="entry name" value="Death"/>
    <property type="match status" value="1"/>
</dbReference>
<dbReference type="Pfam" id="PF00531">
    <property type="entry name" value="Death"/>
    <property type="match status" value="1"/>
</dbReference>
<evidence type="ECO:0000313" key="4">
    <source>
        <dbReference type="EMBL" id="CAH3169099.1"/>
    </source>
</evidence>
<keyword evidence="5" id="KW-1185">Reference proteome</keyword>
<feature type="region of interest" description="Disordered" evidence="2">
    <location>
        <begin position="710"/>
        <end position="745"/>
    </location>
</feature>
<keyword evidence="1" id="KW-0175">Coiled coil</keyword>
<protein>
    <recommendedName>
        <fullName evidence="3">Death domain-containing protein</fullName>
    </recommendedName>
</protein>
<feature type="domain" description="Death" evidence="3">
    <location>
        <begin position="1417"/>
        <end position="1483"/>
    </location>
</feature>
<dbReference type="Gene3D" id="1.10.533.10">
    <property type="entry name" value="Death Domain, Fas"/>
    <property type="match status" value="3"/>
</dbReference>
<sequence length="2461" mass="273471">MNKVEFAVCRIKEKLPGNQGFATKGSGCVVHSESLTSSWGWKCHYFIVTPSVVLCREDLASNKVFLAEFLSKDKRGLETFEIKQMAEVCKDVVGRRLDSADLDLYLTFLSVEPLDKRGFLKRMVKKGSLQTYRPLESLESENKTTEELTEGLFCHVIVDLFSDQESTNSPFTTQTYKLVYDFQTREFSLQDFGGTLIHFNNEIPPIGAVVFTKKGEFAGLLRNFSSDWVTAIFLPQPFKEEDGERDVTALSTRDETSVEINGDVTSEITLKQEIQLESHSTKLVDDTPHAEGYFEDVFPQKNNNLSRPTDNDVERGNNNYPNSRDVIQNGCDDRAGRQDNSGVLVVKQFQECPENLIPGNRTENVETEMLLLSTDNTAEVKECEEKGGSGFFDETVNNNYSDAVKDIQKKAGDSGEKQVSCDRPGKASVETTVQEEGQVLVCKTAEGDDTIKSASDVPERFSDVEVDPYMEEEPLGHLDKQETSVLVHDGDPCSLENGSSAIEELPEESHRAVKAADCEASLSDSTETATHGGGVEVADESTSRESITGHDSSLITVVQVDGTFLPVETNKSKEQGELDDSETIVSEKVPLESKGVSTTEQPGISGEQSTSCFSDEDDGQITDLKKDTCIPAVNPGVIFEDIQVSANTKTEGASETYSAQMPGIAVEASDIDNLVGTKPEDSCETDSTQMPGNIVDIEPDDVYNLISAKPEDATETDSSQMPCSTGDIEAEDTSETDPTQMPAGSIVDIETGDVDNLVGAKPEDARETDPTQMPGSSAVDIEAGDIDNLVGAKPEDTSEKDPTQMPAGSIVDIETGDVDNLVGAKPEDTSETDPTQMPAGSIVDIKAGDIDNLVSAKPGDSNIMDIGSGDVDNLVIAKPEDASETDSTQMPGSTNIAMCIETSEQVSGGLELVTQGNQEFTRISEVTVNTSHDSLDVSVCNTSAIEDITEIGLKDDSNLKEDSCSRESVLEKTNGKGSLIDTSQIIEKSGSGQPLHENEFEEIADTDDHNLKGDNQGCDDVVTNLHEKDNSIDISQTAESNSFGELNGQLGEPSVVENDVRTHEDWIDSEGENNVENVSGETKNVSEQSELASIVEHCSQKLNSIQTREDNEKVLMHEEVNNKVTEHESDITETTGVSEEYADKERISFKKTSTEYNDNHADKEFLEDSSPSEDTVAVQRVDADALLSETITNSPHILRDLGSCLDTEYQYGKVPCWRDLAELLAISPEDYEDCTTFSLTSPTEDLFVFLSATKPQLTIQEIKEALKEIDRLDVAHLLDRKIAGGLIREESILGNLVERDDTGILGRMAMKLDRTKTNNWKDLALQLCVPPRVLRNFGSRQGHNPALMLFKYIPIFDPDVTLDHLKGCLTSIERQDAVAVLEKASVPGDEPVKDILDDSDLLDRITDMLNDDSTHHWRHLARALKIPPEKCKIFEPTEENNSATKLLFKSIEKCEPDLTFEELVLALVAMKRQDVLDVLQKYFSSDDIDQILEENNLLTPAEDPRDIYCCDFLSKIWSKMKGSHGIQEARIARKLELEKQREEILLERARLLSLKNELKGGRESNVSEASTTPSRLSEAIERTKNRVPDFERKVQTLREESQARADLLKKPYNGELGIGSYEPWQLEDVYFVREFLASWMDEVLDFVVRDHPRNITEREATKIAEKFFEELELDRKSDEIVQLSLDIERSILNDVIYEAAKETANEIMAFSSQTRHMLDDVLLDSLDLYSQPYGQNKAALLSSALAQMKKEAQRKASAWSHSQIFHTRDSSLGSQEERTEEEGDSFDGTVLYFHNLTPFSNIPDSDMLAEQVNFRNEESDFWMGYGIDLSILPLPRRYRGVSCSAVSPNDSLVALGTVQGDIVVWDLSTYPPRILRTSRGRSSVIIQLQWSLDSLQVVSLNEHGNISIWLLGDTTSVLYDVKAFEPVEKDLGFKSSTLMPLLTLELNDLFFTQGPFSESRDLISKATAIAFHPSVSLLGKQSFLMVGLNNGNILRLKFRNSPSIMSVAQVQPLNGSSHKVGNNIEAELFKSHHHRIVLISFVNSTSPMVTVDGMGFINLWEYSSESLTGFGWFVPSIKYRLNMSEVTYEPVLGAQQKVEFTDVIKGPSRKHHRLRQEMMQNRQKVQKHIDSLHLGKPWKTVEVDDKVTHINAPKIVPNAGAPFHCITYYADSGVLALYATQLFKPVDSPCSRFVSCKTNLNGTKLVFMFLFPKVDPAEAHVSFVIVDLDPTVTVNKNCIQITVDRSDYVRCLRNNACSFGLSRPIYVTGSEYIVANLNGNLKAVSMTTGNMVMADSQPGWVGCHLNLKKGQISPSSNLQVASTCKGLQILLYAQRQNSAILLQLNDGNLREKRLKTFRAFQKWTHSIDRDGEMKVSMLQSVRRLCWTFDGHLDVHVECFMESLVRELIDIAIQSVDGAFTEDQRQTFHTENMEIPFLRRISQPAEDKEEGRVSDYNSELVS</sequence>
<dbReference type="EMBL" id="CALNXK010000148">
    <property type="protein sequence ID" value="CAH3169099.1"/>
    <property type="molecule type" value="Genomic_DNA"/>
</dbReference>
<dbReference type="InterPro" id="IPR011029">
    <property type="entry name" value="DEATH-like_dom_sf"/>
</dbReference>
<evidence type="ECO:0000256" key="2">
    <source>
        <dbReference type="SAM" id="MobiDB-lite"/>
    </source>
</evidence>
<comment type="caution">
    <text evidence="4">The sequence shown here is derived from an EMBL/GenBank/DDBJ whole genome shotgun (WGS) entry which is preliminary data.</text>
</comment>
<dbReference type="SUPFAM" id="SSF50978">
    <property type="entry name" value="WD40 repeat-like"/>
    <property type="match status" value="1"/>
</dbReference>
<feature type="domain" description="Death" evidence="3">
    <location>
        <begin position="1217"/>
        <end position="1282"/>
    </location>
</feature>
<dbReference type="Proteomes" id="UP001159405">
    <property type="component" value="Unassembled WGS sequence"/>
</dbReference>
<reference evidence="4 5" key="1">
    <citation type="submission" date="2022-05" db="EMBL/GenBank/DDBJ databases">
        <authorList>
            <consortium name="Genoscope - CEA"/>
            <person name="William W."/>
        </authorList>
    </citation>
    <scope>NUCLEOTIDE SEQUENCE [LARGE SCALE GENOMIC DNA]</scope>
</reference>
<dbReference type="Gene3D" id="2.130.10.10">
    <property type="entry name" value="YVTN repeat-like/Quinoprotein amine dehydrogenase"/>
    <property type="match status" value="1"/>
</dbReference>
<feature type="region of interest" description="Disordered" evidence="2">
    <location>
        <begin position="760"/>
        <end position="779"/>
    </location>
</feature>
<feature type="coiled-coil region" evidence="1">
    <location>
        <begin position="1532"/>
        <end position="1600"/>
    </location>
</feature>
<dbReference type="SUPFAM" id="SSF47986">
    <property type="entry name" value="DEATH domain"/>
    <property type="match status" value="3"/>
</dbReference>
<organism evidence="4 5">
    <name type="scientific">Porites lobata</name>
    <dbReference type="NCBI Taxonomy" id="104759"/>
    <lineage>
        <taxon>Eukaryota</taxon>
        <taxon>Metazoa</taxon>
        <taxon>Cnidaria</taxon>
        <taxon>Anthozoa</taxon>
        <taxon>Hexacorallia</taxon>
        <taxon>Scleractinia</taxon>
        <taxon>Fungiina</taxon>
        <taxon>Poritidae</taxon>
        <taxon>Porites</taxon>
    </lineage>
</organism>
<proteinExistence type="predicted"/>
<dbReference type="PROSITE" id="PS50017">
    <property type="entry name" value="DEATH_DOMAIN"/>
    <property type="match status" value="2"/>
</dbReference>
<evidence type="ECO:0000256" key="1">
    <source>
        <dbReference type="SAM" id="Coils"/>
    </source>
</evidence>
<dbReference type="InterPro" id="IPR036322">
    <property type="entry name" value="WD40_repeat_dom_sf"/>
</dbReference>
<name>A0ABN8QUG7_9CNID</name>
<gene>
    <name evidence="4" type="ORF">PLOB_00009579</name>
</gene>
<feature type="region of interest" description="Disordered" evidence="2">
    <location>
        <begin position="301"/>
        <end position="324"/>
    </location>
</feature>
<feature type="region of interest" description="Disordered" evidence="2">
    <location>
        <begin position="592"/>
        <end position="615"/>
    </location>
</feature>